<evidence type="ECO:0000313" key="2">
    <source>
        <dbReference type="Proteomes" id="UP001336020"/>
    </source>
</evidence>
<evidence type="ECO:0000313" key="1">
    <source>
        <dbReference type="EMBL" id="MEE2058347.1"/>
    </source>
</evidence>
<evidence type="ECO:0008006" key="3">
    <source>
        <dbReference type="Google" id="ProtNLM"/>
    </source>
</evidence>
<comment type="caution">
    <text evidence="1">The sequence shown here is derived from an EMBL/GenBank/DDBJ whole genome shotgun (WGS) entry which is preliminary data.</text>
</comment>
<dbReference type="EMBL" id="JAUTXY010000005">
    <property type="protein sequence ID" value="MEE2058347.1"/>
    <property type="molecule type" value="Genomic_DNA"/>
</dbReference>
<accession>A0ABU7LBQ3</accession>
<sequence length="303" mass="31325">MTPFGPLLTQLCDDAALFPPGNAPIADAVPAHAVHTAADHAPLVGSFVFPAGRLGELAELLAQEPYTGELELSLTVPTGTDAVAPALAKAATLDSVSVTALEIAVPAEQTVDELFTALGEISSAKPELSVFVEVPRDERRPEILARLAQTPYSAKFRTGGIVAEAYPDEAELAEAIGTVVAAGVPFKATAGLHHAVRNTDPETGFEQHGFLNILDAVAVALDGGDNAAVAEALADRDGAALASRLKDLSDERAAEVRSRFRSYGTCSIADPLADLLDLGLAPSTVSPINSAADAVAHREGTHE</sequence>
<gene>
    <name evidence="1" type="ORF">Q7514_12530</name>
</gene>
<name>A0ABU7LBQ3_9NOCA</name>
<dbReference type="Proteomes" id="UP001336020">
    <property type="component" value="Unassembled WGS sequence"/>
</dbReference>
<protein>
    <recommendedName>
        <fullName evidence="3">Transaldolase</fullName>
    </recommendedName>
</protein>
<proteinExistence type="predicted"/>
<organism evidence="1 2">
    <name type="scientific">Rhodococcus artemisiae</name>
    <dbReference type="NCBI Taxonomy" id="714159"/>
    <lineage>
        <taxon>Bacteria</taxon>
        <taxon>Bacillati</taxon>
        <taxon>Actinomycetota</taxon>
        <taxon>Actinomycetes</taxon>
        <taxon>Mycobacteriales</taxon>
        <taxon>Nocardiaceae</taxon>
        <taxon>Rhodococcus</taxon>
    </lineage>
</organism>
<keyword evidence="2" id="KW-1185">Reference proteome</keyword>
<reference evidence="1 2" key="1">
    <citation type="submission" date="2023-07" db="EMBL/GenBank/DDBJ databases">
        <authorList>
            <person name="Girao M."/>
            <person name="Carvalho M.F."/>
        </authorList>
    </citation>
    <scope>NUCLEOTIDE SEQUENCE [LARGE SCALE GENOMIC DNA]</scope>
    <source>
        <strain evidence="1 2">YIM65754</strain>
    </source>
</reference>
<dbReference type="RefSeq" id="WP_330133597.1">
    <property type="nucleotide sequence ID" value="NZ_JAUTXY010000005.1"/>
</dbReference>